<evidence type="ECO:0000256" key="4">
    <source>
        <dbReference type="ARBA" id="ARBA00022692"/>
    </source>
</evidence>
<organism evidence="11 12">
    <name type="scientific">Tahibacter amnicola</name>
    <dbReference type="NCBI Taxonomy" id="2976241"/>
    <lineage>
        <taxon>Bacteria</taxon>
        <taxon>Pseudomonadati</taxon>
        <taxon>Pseudomonadota</taxon>
        <taxon>Gammaproteobacteria</taxon>
        <taxon>Lysobacterales</taxon>
        <taxon>Rhodanobacteraceae</taxon>
        <taxon>Tahibacter</taxon>
    </lineage>
</organism>
<comment type="similarity">
    <text evidence="7">Belongs to the TonB-dependent receptor family.</text>
</comment>
<evidence type="ECO:0000256" key="2">
    <source>
        <dbReference type="ARBA" id="ARBA00022448"/>
    </source>
</evidence>
<evidence type="ECO:0000256" key="6">
    <source>
        <dbReference type="ARBA" id="ARBA00023237"/>
    </source>
</evidence>
<keyword evidence="2 7" id="KW-0813">Transport</keyword>
<dbReference type="PROSITE" id="PS52016">
    <property type="entry name" value="TONB_DEPENDENT_REC_3"/>
    <property type="match status" value="1"/>
</dbReference>
<protein>
    <submittedName>
        <fullName evidence="11">TonB-dependent receptor</fullName>
    </submittedName>
</protein>
<comment type="subcellular location">
    <subcellularLocation>
        <location evidence="1 7">Cell outer membrane</location>
        <topology evidence="1 7">Multi-pass membrane protein</topology>
    </subcellularLocation>
</comment>
<evidence type="ECO:0000313" key="11">
    <source>
        <dbReference type="EMBL" id="UXI67803.1"/>
    </source>
</evidence>
<keyword evidence="5 7" id="KW-0472">Membrane</keyword>
<evidence type="ECO:0000259" key="10">
    <source>
        <dbReference type="Pfam" id="PF25183"/>
    </source>
</evidence>
<keyword evidence="3 7" id="KW-1134">Transmembrane beta strand</keyword>
<evidence type="ECO:0000256" key="7">
    <source>
        <dbReference type="PROSITE-ProRule" id="PRU01360"/>
    </source>
</evidence>
<dbReference type="InterPro" id="IPR037066">
    <property type="entry name" value="Plug_dom_sf"/>
</dbReference>
<dbReference type="InterPro" id="IPR036942">
    <property type="entry name" value="Beta-barrel_TonB_sf"/>
</dbReference>
<dbReference type="InterPro" id="IPR012910">
    <property type="entry name" value="Plug_dom"/>
</dbReference>
<dbReference type="InterPro" id="IPR057601">
    <property type="entry name" value="Oar-like_b-barrel"/>
</dbReference>
<evidence type="ECO:0000256" key="8">
    <source>
        <dbReference type="SAM" id="SignalP"/>
    </source>
</evidence>
<dbReference type="Pfam" id="PF25183">
    <property type="entry name" value="OMP_b-brl_4"/>
    <property type="match status" value="2"/>
</dbReference>
<evidence type="ECO:0000256" key="3">
    <source>
        <dbReference type="ARBA" id="ARBA00022452"/>
    </source>
</evidence>
<dbReference type="Pfam" id="PF13620">
    <property type="entry name" value="CarboxypepD_reg"/>
    <property type="match status" value="1"/>
</dbReference>
<dbReference type="SUPFAM" id="SSF49478">
    <property type="entry name" value="Cna protein B-type domain"/>
    <property type="match status" value="1"/>
</dbReference>
<proteinExistence type="inferred from homology"/>
<evidence type="ECO:0000313" key="12">
    <source>
        <dbReference type="Proteomes" id="UP001064632"/>
    </source>
</evidence>
<dbReference type="RefSeq" id="WP_261694772.1">
    <property type="nucleotide sequence ID" value="NZ_CP104694.1"/>
</dbReference>
<dbReference type="PANTHER" id="PTHR30069">
    <property type="entry name" value="TONB-DEPENDENT OUTER MEMBRANE RECEPTOR"/>
    <property type="match status" value="1"/>
</dbReference>
<dbReference type="EMBL" id="CP104694">
    <property type="protein sequence ID" value="UXI67803.1"/>
    <property type="molecule type" value="Genomic_DNA"/>
</dbReference>
<name>A0ABY6BCN4_9GAMM</name>
<feature type="chain" id="PRO_5045111014" evidence="8">
    <location>
        <begin position="34"/>
        <end position="974"/>
    </location>
</feature>
<dbReference type="Gene3D" id="2.40.170.20">
    <property type="entry name" value="TonB-dependent receptor, beta-barrel domain"/>
    <property type="match status" value="1"/>
</dbReference>
<keyword evidence="12" id="KW-1185">Reference proteome</keyword>
<reference evidence="11" key="1">
    <citation type="submission" date="2022-09" db="EMBL/GenBank/DDBJ databases">
        <title>Tahibacter sp. nov., isolated from a fresh water.</title>
        <authorList>
            <person name="Baek J.H."/>
            <person name="Lee J.K."/>
            <person name="Kim J.M."/>
            <person name="Jeon C.O."/>
        </authorList>
    </citation>
    <scope>NUCLEOTIDE SEQUENCE</scope>
    <source>
        <strain evidence="11">W38</strain>
    </source>
</reference>
<feature type="domain" description="TonB-dependent receptor plug" evidence="9">
    <location>
        <begin position="133"/>
        <end position="230"/>
    </location>
</feature>
<keyword evidence="11" id="KW-0675">Receptor</keyword>
<dbReference type="Gene3D" id="2.170.130.10">
    <property type="entry name" value="TonB-dependent receptor, plug domain"/>
    <property type="match status" value="1"/>
</dbReference>
<keyword evidence="6 7" id="KW-0998">Cell outer membrane</keyword>
<feature type="signal peptide" evidence="8">
    <location>
        <begin position="1"/>
        <end position="33"/>
    </location>
</feature>
<dbReference type="InterPro" id="IPR039426">
    <property type="entry name" value="TonB-dep_rcpt-like"/>
</dbReference>
<sequence>MYQGYVSPAQGTLRRRGLALALLAVLASGAALAQNTGGSIYGSAAAGATVVVENVDTGLKREAVADAEGRYRFASLPIGTYRVHSGEAVREQVTVNAGVGTEVGLVAQDAATLAAVSVQATRSVSPIDVASVESTTVITADQIARLPVARNVTDVALLAPGTVKGDTAFGNLASFGGSSVAENVYYINGFNVTNIYQGLSYTQLPFEAVQEQQVKTGGYGAEFGRSTGGVVNLVTKRGTNNWNFGGNAYWSPGELRDHSPDVYDPDGDLYYFYSKDTREELIYNAFVSGPVVKDKLFVYALYQGTDGSETNYGLSTVSPEKRNDPLGLLKVDWNITDNHIVELTALTDKRNNDYTKYTTTPGTDRKLARVGEGSYQEGGENTILRYTGYFGESFNLSALYGEGTFSRAESNSNADCPYAHDARTGTAISIGCWVDSTVPSKDNQDERKAGRIDLEWQLGDHRLRGGFDSERITTNHISKLSGGVYWRYITVVPGARLPNGATVPDGVTQAARSRVRNEGGSFEVENTAQYLEDNWQINDKLVAYLGLRNETFENRNGFGQSFIKADQQLAPRLGLSWDVNGDGSMKVFANAGRYFLPIPTNVNVRVSAGLTDYYEWFQFGPNSGFDPRTALPTNLGPQIGGRYTYSDGRAPNPLTLADQELRPMYQDEWILGFQKQLADNWSIGLRGVQRQLKSAIEDTCQKAGITRWAQENGYTNFNANSLPACVMLNPGRDAALYLDLQGDGNLSLATVPAAYFGLPRAERTYRALEFFFEHGFDDKWFLQGSYTWSKSFGNTEGFVRTDNGQVDAGNTTAFDRPGLTDGGSGNLPNDHRHALKVFGYVQATDEWMFGASFRTTSGRPLNCIGVYPENGPDTEAAEYGAASFYCGGVLKPRGSAGNTKWISNLDLSVGYTPQWADNLTLGVDVFNVFNWKRPTELSEDFETGERTPLKTYGLPERFQDPRYVRFSARYDFSL</sequence>
<dbReference type="SUPFAM" id="SSF56935">
    <property type="entry name" value="Porins"/>
    <property type="match status" value="1"/>
</dbReference>
<accession>A0ABY6BCN4</accession>
<feature type="domain" description="TonB-dependent transporter Oar-like beta-barrel" evidence="10">
    <location>
        <begin position="555"/>
        <end position="862"/>
    </location>
</feature>
<dbReference type="Pfam" id="PF07715">
    <property type="entry name" value="Plug"/>
    <property type="match status" value="1"/>
</dbReference>
<evidence type="ECO:0000256" key="5">
    <source>
        <dbReference type="ARBA" id="ARBA00023136"/>
    </source>
</evidence>
<keyword evidence="8" id="KW-0732">Signal</keyword>
<dbReference type="Proteomes" id="UP001064632">
    <property type="component" value="Chromosome"/>
</dbReference>
<keyword evidence="4 7" id="KW-0812">Transmembrane</keyword>
<evidence type="ECO:0000256" key="1">
    <source>
        <dbReference type="ARBA" id="ARBA00004571"/>
    </source>
</evidence>
<feature type="domain" description="TonB-dependent transporter Oar-like beta-barrel" evidence="10">
    <location>
        <begin position="319"/>
        <end position="552"/>
    </location>
</feature>
<dbReference type="PANTHER" id="PTHR30069:SF46">
    <property type="entry name" value="OAR PROTEIN"/>
    <property type="match status" value="1"/>
</dbReference>
<gene>
    <name evidence="11" type="ORF">N4264_24220</name>
</gene>
<evidence type="ECO:0000259" key="9">
    <source>
        <dbReference type="Pfam" id="PF07715"/>
    </source>
</evidence>